<reference evidence="14" key="1">
    <citation type="submission" date="2025-08" db="UniProtKB">
        <authorList>
            <consortium name="Ensembl"/>
        </authorList>
    </citation>
    <scope>IDENTIFICATION</scope>
</reference>
<reference evidence="14" key="2">
    <citation type="submission" date="2025-09" db="UniProtKB">
        <authorList>
            <consortium name="Ensembl"/>
        </authorList>
    </citation>
    <scope>IDENTIFICATION</scope>
</reference>
<dbReference type="PROSITE" id="PS50238">
    <property type="entry name" value="RHOGAP"/>
    <property type="match status" value="1"/>
</dbReference>
<dbReference type="GO" id="GO:0007165">
    <property type="term" value="P:signal transduction"/>
    <property type="evidence" value="ECO:0007669"/>
    <property type="project" value="InterPro"/>
</dbReference>
<dbReference type="CDD" id="cd04383">
    <property type="entry name" value="RhoGAP_srGAP"/>
    <property type="match status" value="1"/>
</dbReference>
<dbReference type="FunFam" id="1.10.555.10:FF:000010">
    <property type="entry name" value="SLIT-ROBO Rho GTPase-activating protein 1 isoform 2"/>
    <property type="match status" value="1"/>
</dbReference>
<evidence type="ECO:0000256" key="9">
    <source>
        <dbReference type="PROSITE-ProRule" id="PRU01077"/>
    </source>
</evidence>
<evidence type="ECO:0000259" key="11">
    <source>
        <dbReference type="PROSITE" id="PS50002"/>
    </source>
</evidence>
<dbReference type="InterPro" id="IPR001452">
    <property type="entry name" value="SH3_domain"/>
</dbReference>
<keyword evidence="1 8" id="KW-0728">SH3 domain</keyword>
<dbReference type="InterPro" id="IPR001060">
    <property type="entry name" value="FCH_dom"/>
</dbReference>
<dbReference type="Gene3D" id="1.10.555.10">
    <property type="entry name" value="Rho GTPase activation protein"/>
    <property type="match status" value="1"/>
</dbReference>
<dbReference type="SMART" id="SM00324">
    <property type="entry name" value="RhoGAP"/>
    <property type="match status" value="1"/>
</dbReference>
<dbReference type="InterPro" id="IPR036028">
    <property type="entry name" value="SH3-like_dom_sf"/>
</dbReference>
<dbReference type="PANTHER" id="PTHR14166">
    <property type="entry name" value="SLIT-ROBO RHO GTPASE ACTIVATING PROTEIN"/>
    <property type="match status" value="1"/>
</dbReference>
<dbReference type="GO" id="GO:0005096">
    <property type="term" value="F:GTPase activator activity"/>
    <property type="evidence" value="ECO:0007669"/>
    <property type="project" value="UniProtKB-KW"/>
</dbReference>
<evidence type="ECO:0000259" key="12">
    <source>
        <dbReference type="PROSITE" id="PS50238"/>
    </source>
</evidence>
<keyword evidence="4 9" id="KW-0175">Coiled coil</keyword>
<accession>A0A8C6UP18</accession>
<dbReference type="InterPro" id="IPR000198">
    <property type="entry name" value="RhoGAP_dom"/>
</dbReference>
<evidence type="ECO:0000256" key="3">
    <source>
        <dbReference type="ARBA" id="ARBA00022553"/>
    </source>
</evidence>
<feature type="domain" description="F-BAR" evidence="13">
    <location>
        <begin position="37"/>
        <end position="335"/>
    </location>
</feature>
<comment type="function">
    <text evidence="5">GTPase-activating protein for RhoA and Cdc42 small GTPases. Together with CDC42 seems to be involved in the pathway mediating the repulsive signaling of Robo and Slit proteins in neuronal migration. SLIT2, probably through interaction with ROBO1, increases the interaction of SRGAP1 with ROBO1 and inactivates CDC42.</text>
</comment>
<feature type="region of interest" description="Disordered" evidence="10">
    <location>
        <begin position="995"/>
        <end position="1066"/>
    </location>
</feature>
<dbReference type="InterPro" id="IPR035648">
    <property type="entry name" value="srGAP1/2/3_SH3"/>
</dbReference>
<evidence type="ECO:0000256" key="6">
    <source>
        <dbReference type="ARBA" id="ARBA00073473"/>
    </source>
</evidence>
<protein>
    <recommendedName>
        <fullName evidence="6">SLIT-ROBO Rho GTPase-activating protein 1</fullName>
    </recommendedName>
    <alternativeName>
        <fullName evidence="7">Rho GTPase-activating protein 13</fullName>
    </alternativeName>
</protein>
<dbReference type="SMART" id="SM00326">
    <property type="entry name" value="SH3"/>
    <property type="match status" value="1"/>
</dbReference>
<evidence type="ECO:0000256" key="4">
    <source>
        <dbReference type="ARBA" id="ARBA00023054"/>
    </source>
</evidence>
<dbReference type="Ensembl" id="ENSNMLT00000039886.1">
    <property type="protein sequence ID" value="ENSNMLP00000035804.1"/>
    <property type="gene ID" value="ENSNMLG00000010462.1"/>
</dbReference>
<feature type="compositionally biased region" description="Polar residues" evidence="10">
    <location>
        <begin position="798"/>
        <end position="807"/>
    </location>
</feature>
<organism evidence="14 15">
    <name type="scientific">Neogobius melanostomus</name>
    <name type="common">round goby</name>
    <dbReference type="NCBI Taxonomy" id="47308"/>
    <lineage>
        <taxon>Eukaryota</taxon>
        <taxon>Metazoa</taxon>
        <taxon>Chordata</taxon>
        <taxon>Craniata</taxon>
        <taxon>Vertebrata</taxon>
        <taxon>Euteleostomi</taxon>
        <taxon>Actinopterygii</taxon>
        <taxon>Neopterygii</taxon>
        <taxon>Teleostei</taxon>
        <taxon>Neoteleostei</taxon>
        <taxon>Acanthomorphata</taxon>
        <taxon>Gobiaria</taxon>
        <taxon>Gobiiformes</taxon>
        <taxon>Gobioidei</taxon>
        <taxon>Gobiidae</taxon>
        <taxon>Benthophilinae</taxon>
        <taxon>Neogobiini</taxon>
        <taxon>Neogobius</taxon>
    </lineage>
</organism>
<feature type="compositionally biased region" description="Polar residues" evidence="10">
    <location>
        <begin position="1044"/>
        <end position="1057"/>
    </location>
</feature>
<feature type="domain" description="Rho-GAP" evidence="12">
    <location>
        <begin position="494"/>
        <end position="682"/>
    </location>
</feature>
<dbReference type="FunFam" id="2.30.30.40:FF:000005">
    <property type="entry name" value="SLIT-ROBO Rho GTPase-activating protein 1 isoform 2"/>
    <property type="match status" value="1"/>
</dbReference>
<dbReference type="Pfam" id="PF00620">
    <property type="entry name" value="RhoGAP"/>
    <property type="match status" value="1"/>
</dbReference>
<evidence type="ECO:0000256" key="2">
    <source>
        <dbReference type="ARBA" id="ARBA00022468"/>
    </source>
</evidence>
<dbReference type="CDD" id="cd11955">
    <property type="entry name" value="SH3_srGAP1-3"/>
    <property type="match status" value="1"/>
</dbReference>
<evidence type="ECO:0000256" key="5">
    <source>
        <dbReference type="ARBA" id="ARBA00056458"/>
    </source>
</evidence>
<dbReference type="FunFam" id="1.20.1270.60:FF:000006">
    <property type="entry name" value="SLIT-ROBO Rho GTPase-activating protein 1 isoform 2"/>
    <property type="match status" value="1"/>
</dbReference>
<feature type="compositionally biased region" description="Low complexity" evidence="10">
    <location>
        <begin position="1007"/>
        <end position="1017"/>
    </location>
</feature>
<evidence type="ECO:0000313" key="15">
    <source>
        <dbReference type="Proteomes" id="UP000694523"/>
    </source>
</evidence>
<feature type="compositionally biased region" description="Low complexity" evidence="10">
    <location>
        <begin position="972"/>
        <end position="987"/>
    </location>
</feature>
<dbReference type="InterPro" id="IPR027267">
    <property type="entry name" value="AH/BAR_dom_sf"/>
</dbReference>
<dbReference type="InterPro" id="IPR051627">
    <property type="entry name" value="SLIT-ROBO_RhoGAP"/>
</dbReference>
<evidence type="ECO:0000256" key="1">
    <source>
        <dbReference type="ARBA" id="ARBA00022443"/>
    </source>
</evidence>
<feature type="region of interest" description="Disordered" evidence="10">
    <location>
        <begin position="798"/>
        <end position="824"/>
    </location>
</feature>
<dbReference type="PROSITE" id="PS51741">
    <property type="entry name" value="F_BAR"/>
    <property type="match status" value="1"/>
</dbReference>
<evidence type="ECO:0000256" key="8">
    <source>
        <dbReference type="PROSITE-ProRule" id="PRU00192"/>
    </source>
</evidence>
<dbReference type="AlphaFoldDB" id="A0A8C6UP18"/>
<feature type="domain" description="SH3" evidence="11">
    <location>
        <begin position="731"/>
        <end position="790"/>
    </location>
</feature>
<dbReference type="Proteomes" id="UP000694523">
    <property type="component" value="Unplaced"/>
</dbReference>
<evidence type="ECO:0000256" key="7">
    <source>
        <dbReference type="ARBA" id="ARBA00083891"/>
    </source>
</evidence>
<name>A0A8C6UP18_9GOBI</name>
<feature type="region of interest" description="Disordered" evidence="10">
    <location>
        <begin position="969"/>
        <end position="988"/>
    </location>
</feature>
<proteinExistence type="predicted"/>
<dbReference type="Gene3D" id="2.30.30.40">
    <property type="entry name" value="SH3 Domains"/>
    <property type="match status" value="1"/>
</dbReference>
<dbReference type="Pfam" id="PF00018">
    <property type="entry name" value="SH3_1"/>
    <property type="match status" value="1"/>
</dbReference>
<evidence type="ECO:0000259" key="13">
    <source>
        <dbReference type="PROSITE" id="PS51741"/>
    </source>
</evidence>
<keyword evidence="2" id="KW-0343">GTPase activation</keyword>
<dbReference type="Gene3D" id="1.20.1270.60">
    <property type="entry name" value="Arfaptin homology (AH) domain/BAR domain"/>
    <property type="match status" value="1"/>
</dbReference>
<dbReference type="InterPro" id="IPR008936">
    <property type="entry name" value="Rho_GTPase_activation_prot"/>
</dbReference>
<evidence type="ECO:0000313" key="14">
    <source>
        <dbReference type="Ensembl" id="ENSNMLP00000035804.1"/>
    </source>
</evidence>
<dbReference type="PROSITE" id="PS50002">
    <property type="entry name" value="SH3"/>
    <property type="match status" value="1"/>
</dbReference>
<keyword evidence="3" id="KW-0597">Phosphoprotein</keyword>
<evidence type="ECO:0000256" key="10">
    <source>
        <dbReference type="SAM" id="MobiDB-lite"/>
    </source>
</evidence>
<dbReference type="Pfam" id="PF00611">
    <property type="entry name" value="FCH"/>
    <property type="match status" value="1"/>
</dbReference>
<feature type="region of interest" description="Disordered" evidence="10">
    <location>
        <begin position="712"/>
        <end position="731"/>
    </location>
</feature>
<dbReference type="SUPFAM" id="SSF50044">
    <property type="entry name" value="SH3-domain"/>
    <property type="match status" value="1"/>
</dbReference>
<keyword evidence="15" id="KW-1185">Reference proteome</keyword>
<sequence>MCWQKLQTLSRYSTCLIAIARKISTVFSHLIYAQSLLSFFFPLLEIRAQLVEQQKCMDQQTDMRVQLLQDLQDFFRKKAEIEMEYSRNLEKLAERFMAKTRSTKDHQQYKKDQNLLSPVNCWYLLLNQVRRESKDHATLSDIYLNNVIMRFMQISEDSTRLLKKSKEIAFQLQEDLMKVLNELYTVMKTYHMYHSESISAEGKLKEAEKQEEKQIGRGDPVFSIRMEERYQRRSSVKKIEKMREKRQAKYSENKLKSIKARNEYLLTLEASNASIFKYYIHDLSDLIDCCDLGYHASLNRALRTYLSAEYNLETSRHEGLDIIENAVDSLDPRSDRQRFMEMFPTAFCPPCKFEFQPHMGDEVCQISVQPPVNGELILRFQQLQSRLATLKIESEEIKKTSEATLTTIQDMVTIEDYDVSECFHHSRSTESVKSTVSETYLSKPSIAKRRANQQETEQFYFMKFREFLEGSNLIAKLQAKHDLLKRTLGEGMYLSFGKRTKCDSGQAIPRVVESCIRYINLYGLQHQGIFRVSGSQLEVNDIKNSFERGNDPLTDEENNHDINSVAGVLKLYFRGLENPLFPKERFNELLSCIMENLYERALYIRKILLTIPRSVLVVMRYLFAFLNHLSQYSDENMMDPYNLAICFGPTLMPTPDSQDQVSCQAHVNEIVKTIIIHHETIFPDSKELDGPIYEKCMAGGDYCESPYSEHGALEEVDNDGGTEAHTSEDEGEPIEAIAKFDYVGRSSRELSFKKGASLLLYQRASEDWWEGRHNGIDGLVPHQYIVVQDIDDNFSDTLSQKADSEASSGHAGDEKCSGKDISSPTDTRISEAYISRLGSTLTPEMGSPILGHFSPRDVLRSRNHLPVDSPERRRRTGHGSLTNISRHESLKKMESPPIRRSTSSGQFFYLLIYLSTLLNIVLCSLHDLDFFLIKPSLFLIAVPSFLSHTLERQSSAKHAPDVVLDTLEQRQSSGSSGGPTHSSESLSPIHRVLLRPTANIEPPMRRSTSSSSDTMSTFKPVVAPRMGVQLKPPALRPKPLVMPKTSQPPQGPATPTQDPLDKSCTM</sequence>
<dbReference type="InterPro" id="IPR031160">
    <property type="entry name" value="F_BAR_dom"/>
</dbReference>
<dbReference type="SUPFAM" id="SSF48350">
    <property type="entry name" value="GTPase activation domain, GAP"/>
    <property type="match status" value="1"/>
</dbReference>
<dbReference type="SUPFAM" id="SSF103657">
    <property type="entry name" value="BAR/IMD domain-like"/>
    <property type="match status" value="1"/>
</dbReference>
<dbReference type="SMART" id="SM00055">
    <property type="entry name" value="FCH"/>
    <property type="match status" value="1"/>
</dbReference>